<gene>
    <name evidence="3" type="ORF">A2573_02475</name>
</gene>
<dbReference type="AlphaFoldDB" id="A0A1F8DHY1"/>
<protein>
    <submittedName>
        <fullName evidence="3">Uncharacterized protein</fullName>
    </submittedName>
</protein>
<evidence type="ECO:0000313" key="3">
    <source>
        <dbReference type="EMBL" id="OGM87996.1"/>
    </source>
</evidence>
<evidence type="ECO:0000313" key="4">
    <source>
        <dbReference type="Proteomes" id="UP000177596"/>
    </source>
</evidence>
<evidence type="ECO:0000256" key="1">
    <source>
        <dbReference type="SAM" id="MobiDB-lite"/>
    </source>
</evidence>
<keyword evidence="2" id="KW-0812">Transmembrane</keyword>
<keyword evidence="2" id="KW-0472">Membrane</keyword>
<organism evidence="3 4">
    <name type="scientific">Candidatus Woesebacteria bacterium RIFOXYD1_FULL_43_18</name>
    <dbReference type="NCBI Taxonomy" id="1802551"/>
    <lineage>
        <taxon>Bacteria</taxon>
        <taxon>Candidatus Woeseibacteriota</taxon>
    </lineage>
</organism>
<feature type="compositionally biased region" description="Low complexity" evidence="1">
    <location>
        <begin position="129"/>
        <end position="154"/>
    </location>
</feature>
<feature type="transmembrane region" description="Helical" evidence="2">
    <location>
        <begin position="198"/>
        <end position="217"/>
    </location>
</feature>
<feature type="region of interest" description="Disordered" evidence="1">
    <location>
        <begin position="110"/>
        <end position="193"/>
    </location>
</feature>
<feature type="compositionally biased region" description="Low complexity" evidence="1">
    <location>
        <begin position="163"/>
        <end position="183"/>
    </location>
</feature>
<keyword evidence="2" id="KW-1133">Transmembrane helix</keyword>
<dbReference type="EMBL" id="MGIL01000018">
    <property type="protein sequence ID" value="OGM87996.1"/>
    <property type="molecule type" value="Genomic_DNA"/>
</dbReference>
<sequence>MKLFARVTCIIIGTLFMLIGVYGTALADGVIPWEGQGGQNLPCEFGGHWVLAPALNIDSAILTVNGDNYTMSPSGGGSWSADSVGPLDAGLTAYVSYTGEGSDQNHLQLSHCTEGTEPTPTNTPPEPTPTSTNTPPGPTPTSTNTPMPTSTNTPGPSPTATDTPVPTSTNTPGPSPTATATPPEKNTAGGTVSGRPNMTLLFGLLGVTLILLGIFFPKSWAKNIVRK</sequence>
<name>A0A1F8DHY1_9BACT</name>
<comment type="caution">
    <text evidence="3">The sequence shown here is derived from an EMBL/GenBank/DDBJ whole genome shotgun (WGS) entry which is preliminary data.</text>
</comment>
<dbReference type="Proteomes" id="UP000177596">
    <property type="component" value="Unassembled WGS sequence"/>
</dbReference>
<reference evidence="3 4" key="1">
    <citation type="journal article" date="2016" name="Nat. Commun.">
        <title>Thousands of microbial genomes shed light on interconnected biogeochemical processes in an aquifer system.</title>
        <authorList>
            <person name="Anantharaman K."/>
            <person name="Brown C.T."/>
            <person name="Hug L.A."/>
            <person name="Sharon I."/>
            <person name="Castelle C.J."/>
            <person name="Probst A.J."/>
            <person name="Thomas B.C."/>
            <person name="Singh A."/>
            <person name="Wilkins M.J."/>
            <person name="Karaoz U."/>
            <person name="Brodie E.L."/>
            <person name="Williams K.H."/>
            <person name="Hubbard S.S."/>
            <person name="Banfield J.F."/>
        </authorList>
    </citation>
    <scope>NUCLEOTIDE SEQUENCE [LARGE SCALE GENOMIC DNA]</scope>
</reference>
<proteinExistence type="predicted"/>
<evidence type="ECO:0000256" key="2">
    <source>
        <dbReference type="SAM" id="Phobius"/>
    </source>
</evidence>
<accession>A0A1F8DHY1</accession>